<protein>
    <submittedName>
        <fullName evidence="1">Uncharacterized protein</fullName>
    </submittedName>
</protein>
<reference evidence="1 2" key="1">
    <citation type="journal article" date="2019" name="PLoS Negl. Trop. Dis.">
        <title>Whole genome sequencing of Entamoeba nuttalli reveals mammalian host-related molecular signatures and a novel octapeptide-repeat surface protein.</title>
        <authorList>
            <person name="Tanaka M."/>
            <person name="Makiuchi T."/>
            <person name="Komiyama T."/>
            <person name="Shiina T."/>
            <person name="Osaki K."/>
            <person name="Tachibana H."/>
        </authorList>
    </citation>
    <scope>NUCLEOTIDE SEQUENCE [LARGE SCALE GENOMIC DNA]</scope>
    <source>
        <strain evidence="1 2">P19-061405</strain>
    </source>
</reference>
<dbReference type="EMBL" id="BAAFRS010000341">
    <property type="protein sequence ID" value="GAB1227531.1"/>
    <property type="molecule type" value="Genomic_DNA"/>
</dbReference>
<sequence>MSKRNIIEVEAKDLDTNFISQNNVHIKTKAKSVKLPGESQKSGIIIWMTEGETTFLHVLKYENEKLTECLRAWNYKGNVIDVYLSERLPFTITVLTANNIAYRITASNQDPTTPLVEKIDVGTVKPSQIRCFDTDKTRELVLILDKQIRKYYQTWDSINERTRLKEEEDKIQEERYEFSKEFQIDDSSLFECNCKYFITRINDSNLPRPSLGMLTAKYFLMSNSFAGVEIKSWDDNKCIIRQNVTPKQLSKVSIDNSAKYLAAVDITGTYCFIYQIEKSELIPFGTYYRGQSQSQVQQLSFSHDSKIVIFVSSKSIRFIPLPGSALTLGTYIDEQSICCFSSPTSQTISVCEVNNGNESNYIFIVVTENSIVQITFELKTGRIENYHIKEFEGLIQMIKSLSQIDIRSEKTTKRERFYFNYN</sequence>
<gene>
    <name evidence="1" type="ORF">ENUP19_0341G0057</name>
</gene>
<comment type="caution">
    <text evidence="1">The sequence shown here is derived from an EMBL/GenBank/DDBJ whole genome shotgun (WGS) entry which is preliminary data.</text>
</comment>
<dbReference type="InterPro" id="IPR036322">
    <property type="entry name" value="WD40_repeat_dom_sf"/>
</dbReference>
<organism evidence="1 2">
    <name type="scientific">Entamoeba nuttalli</name>
    <dbReference type="NCBI Taxonomy" id="412467"/>
    <lineage>
        <taxon>Eukaryota</taxon>
        <taxon>Amoebozoa</taxon>
        <taxon>Evosea</taxon>
        <taxon>Archamoebae</taxon>
        <taxon>Mastigamoebida</taxon>
        <taxon>Entamoebidae</taxon>
        <taxon>Entamoeba</taxon>
    </lineage>
</organism>
<keyword evidence="2" id="KW-1185">Reference proteome</keyword>
<dbReference type="Proteomes" id="UP001628156">
    <property type="component" value="Unassembled WGS sequence"/>
</dbReference>
<evidence type="ECO:0000313" key="2">
    <source>
        <dbReference type="Proteomes" id="UP001628156"/>
    </source>
</evidence>
<evidence type="ECO:0000313" key="1">
    <source>
        <dbReference type="EMBL" id="GAB1227531.1"/>
    </source>
</evidence>
<dbReference type="SUPFAM" id="SSF50978">
    <property type="entry name" value="WD40 repeat-like"/>
    <property type="match status" value="1"/>
</dbReference>
<proteinExistence type="predicted"/>
<name>A0ABQ0DXG5_9EUKA</name>
<accession>A0ABQ0DXG5</accession>